<name>A0ABS8D7A5_9NEIS</name>
<comment type="caution">
    <text evidence="7">The sequence shown here is derived from an EMBL/GenBank/DDBJ whole genome shotgun (WGS) entry which is preliminary data.</text>
</comment>
<protein>
    <recommendedName>
        <fullName evidence="6">O-antigen ligase-related domain-containing protein</fullName>
    </recommendedName>
</protein>
<feature type="transmembrane region" description="Helical" evidence="5">
    <location>
        <begin position="158"/>
        <end position="178"/>
    </location>
</feature>
<feature type="transmembrane region" description="Helical" evidence="5">
    <location>
        <begin position="229"/>
        <end position="247"/>
    </location>
</feature>
<feature type="transmembrane region" description="Helical" evidence="5">
    <location>
        <begin position="129"/>
        <end position="146"/>
    </location>
</feature>
<evidence type="ECO:0000256" key="1">
    <source>
        <dbReference type="ARBA" id="ARBA00004141"/>
    </source>
</evidence>
<sequence length="414" mass="46939">MKTESLQALLIFVVAFVFLNTRWSVFSQIDSFFWIIADGNWKLVDLIKYLVASLVLIVGAIAIGGVKDFPRPILYGWIIYCVATAFANLWSLKAGYSWKVWGLDAVLPGAAMLFAASVTRAAPYSAMQYQRIAAVVVLVLGLYSLLNAEDFMSVFDPVLFSTILSFLLPLGLIGLVACSDKYLKFYILFLVFILILILCLQIRIIHLVFPLMCFCVIAMVRKDAGYKKRVIAILLLSIFSLLLYRYSSMFKPADWRMVMNETTLSTEGSWWQVFFKTERYKIWQFWIEQGMKSPWVGVGMGWEVPSQTYAGFRPANMLPIFVSHGHNVFMNRFLQSGIIGLTGLVIWLGTVLYVVKHNFKDANAVTHFPKLFLVLMIILFVFRNLPDDGMRGLNVVLFWLSMGAGIGCFKSNQA</sequence>
<evidence type="ECO:0000256" key="5">
    <source>
        <dbReference type="SAM" id="Phobius"/>
    </source>
</evidence>
<dbReference type="PANTHER" id="PTHR37422">
    <property type="entry name" value="TEICHURONIC ACID BIOSYNTHESIS PROTEIN TUAE"/>
    <property type="match status" value="1"/>
</dbReference>
<dbReference type="PANTHER" id="PTHR37422:SF17">
    <property type="entry name" value="O-ANTIGEN LIGASE"/>
    <property type="match status" value="1"/>
</dbReference>
<gene>
    <name evidence="7" type="ORF">LIN78_11065</name>
</gene>
<dbReference type="Pfam" id="PF04932">
    <property type="entry name" value="Wzy_C"/>
    <property type="match status" value="1"/>
</dbReference>
<proteinExistence type="predicted"/>
<feature type="transmembrane region" description="Helical" evidence="5">
    <location>
        <begin position="367"/>
        <end position="385"/>
    </location>
</feature>
<feature type="transmembrane region" description="Helical" evidence="5">
    <location>
        <begin position="392"/>
        <end position="412"/>
    </location>
</feature>
<comment type="subcellular location">
    <subcellularLocation>
        <location evidence="1">Membrane</location>
        <topology evidence="1">Multi-pass membrane protein</topology>
    </subcellularLocation>
</comment>
<feature type="transmembrane region" description="Helical" evidence="5">
    <location>
        <begin position="73"/>
        <end position="92"/>
    </location>
</feature>
<feature type="transmembrane region" description="Helical" evidence="5">
    <location>
        <begin position="46"/>
        <end position="66"/>
    </location>
</feature>
<evidence type="ECO:0000256" key="2">
    <source>
        <dbReference type="ARBA" id="ARBA00022692"/>
    </source>
</evidence>
<feature type="transmembrane region" description="Helical" evidence="5">
    <location>
        <begin position="98"/>
        <end position="117"/>
    </location>
</feature>
<keyword evidence="8" id="KW-1185">Reference proteome</keyword>
<accession>A0ABS8D7A5</accession>
<evidence type="ECO:0000256" key="3">
    <source>
        <dbReference type="ARBA" id="ARBA00022989"/>
    </source>
</evidence>
<evidence type="ECO:0000313" key="7">
    <source>
        <dbReference type="EMBL" id="MCB6184085.1"/>
    </source>
</evidence>
<feature type="domain" description="O-antigen ligase-related" evidence="6">
    <location>
        <begin position="189"/>
        <end position="344"/>
    </location>
</feature>
<feature type="transmembrane region" description="Helical" evidence="5">
    <location>
        <begin position="333"/>
        <end position="355"/>
    </location>
</feature>
<keyword evidence="4 5" id="KW-0472">Membrane</keyword>
<reference evidence="7" key="1">
    <citation type="submission" date="2021-10" db="EMBL/GenBank/DDBJ databases">
        <title>The complete genome sequence of Leeia sp. TBRC 13508.</title>
        <authorList>
            <person name="Charoenyingcharoen P."/>
            <person name="Yukphan P."/>
        </authorList>
    </citation>
    <scope>NUCLEOTIDE SEQUENCE</scope>
    <source>
        <strain evidence="7">TBRC 13508</strain>
    </source>
</reference>
<keyword evidence="2 5" id="KW-0812">Transmembrane</keyword>
<dbReference type="InterPro" id="IPR007016">
    <property type="entry name" value="O-antigen_ligase-rel_domated"/>
</dbReference>
<dbReference type="EMBL" id="JAJBZT010000005">
    <property type="protein sequence ID" value="MCB6184085.1"/>
    <property type="molecule type" value="Genomic_DNA"/>
</dbReference>
<dbReference type="InterPro" id="IPR051533">
    <property type="entry name" value="WaaL-like"/>
</dbReference>
<dbReference type="RefSeq" id="WP_227180875.1">
    <property type="nucleotide sequence ID" value="NZ_JAJBZT010000005.1"/>
</dbReference>
<evidence type="ECO:0000259" key="6">
    <source>
        <dbReference type="Pfam" id="PF04932"/>
    </source>
</evidence>
<dbReference type="Proteomes" id="UP001165395">
    <property type="component" value="Unassembled WGS sequence"/>
</dbReference>
<evidence type="ECO:0000313" key="8">
    <source>
        <dbReference type="Proteomes" id="UP001165395"/>
    </source>
</evidence>
<feature type="transmembrane region" description="Helical" evidence="5">
    <location>
        <begin position="185"/>
        <end position="209"/>
    </location>
</feature>
<keyword evidence="3 5" id="KW-1133">Transmembrane helix</keyword>
<organism evidence="7 8">
    <name type="scientific">Leeia speluncae</name>
    <dbReference type="NCBI Taxonomy" id="2884804"/>
    <lineage>
        <taxon>Bacteria</taxon>
        <taxon>Pseudomonadati</taxon>
        <taxon>Pseudomonadota</taxon>
        <taxon>Betaproteobacteria</taxon>
        <taxon>Neisseriales</taxon>
        <taxon>Leeiaceae</taxon>
        <taxon>Leeia</taxon>
    </lineage>
</organism>
<evidence type="ECO:0000256" key="4">
    <source>
        <dbReference type="ARBA" id="ARBA00023136"/>
    </source>
</evidence>